<dbReference type="Proteomes" id="UP000538566">
    <property type="component" value="Unassembled WGS sequence"/>
</dbReference>
<comment type="caution">
    <text evidence="1">The sequence shown here is derived from an EMBL/GenBank/DDBJ whole genome shotgun (WGS) entry which is preliminary data.</text>
</comment>
<name>A0A7W7AA08_9SPHN</name>
<protein>
    <submittedName>
        <fullName evidence="1">Uncharacterized protein</fullName>
    </submittedName>
</protein>
<keyword evidence="2" id="KW-1185">Reference proteome</keyword>
<dbReference type="AlphaFoldDB" id="A0A7W7AA08"/>
<gene>
    <name evidence="1" type="ORF">GGR37_001438</name>
</gene>
<dbReference type="EMBL" id="JACHOA010000002">
    <property type="protein sequence ID" value="MBB4613179.1"/>
    <property type="molecule type" value="Genomic_DNA"/>
</dbReference>
<reference evidence="1 2" key="1">
    <citation type="submission" date="2020-08" db="EMBL/GenBank/DDBJ databases">
        <title>Genomic Encyclopedia of Type Strains, Phase IV (KMG-IV): sequencing the most valuable type-strain genomes for metagenomic binning, comparative biology and taxonomic classification.</title>
        <authorList>
            <person name="Goeker M."/>
        </authorList>
    </citation>
    <scope>NUCLEOTIDE SEQUENCE [LARGE SCALE GENOMIC DNA]</scope>
    <source>
        <strain evidence="1 2">DSM 17507</strain>
    </source>
</reference>
<evidence type="ECO:0000313" key="1">
    <source>
        <dbReference type="EMBL" id="MBB4613179.1"/>
    </source>
</evidence>
<accession>A0A7W7AA08</accession>
<organism evidence="1 2">
    <name type="scientific">Novosphingobium taihuense</name>
    <dbReference type="NCBI Taxonomy" id="260085"/>
    <lineage>
        <taxon>Bacteria</taxon>
        <taxon>Pseudomonadati</taxon>
        <taxon>Pseudomonadota</taxon>
        <taxon>Alphaproteobacteria</taxon>
        <taxon>Sphingomonadales</taxon>
        <taxon>Sphingomonadaceae</taxon>
        <taxon>Novosphingobium</taxon>
    </lineage>
</organism>
<evidence type="ECO:0000313" key="2">
    <source>
        <dbReference type="Proteomes" id="UP000538566"/>
    </source>
</evidence>
<sequence>MVTCGVARTNFLVRHAELQVVVRAICTDRDDLRGRAGLCRSANEGACWTNVEVCGQAKTLVRAFGNFRQTNRVAGGDQSRCECSCKHGQHGSWPFACPEGRDWSGDARRQGRRRTPPVLHVWRPTLPGAGLLLTWRVACRKIRGRAAKRDAFETLAGAARTGDVPLPGKRRWNGRPVQARGEPGNCRVWPGGASFASLA</sequence>
<proteinExistence type="predicted"/>